<dbReference type="Pfam" id="PF06479">
    <property type="entry name" value="Ribonuc_2-5A"/>
    <property type="match status" value="1"/>
</dbReference>
<dbReference type="InterPro" id="IPR008271">
    <property type="entry name" value="Ser/Thr_kinase_AS"/>
</dbReference>
<keyword evidence="5 13" id="KW-0812">Transmembrane</keyword>
<evidence type="ECO:0000256" key="6">
    <source>
        <dbReference type="ARBA" id="ARBA00022729"/>
    </source>
</evidence>
<evidence type="ECO:0000256" key="10">
    <source>
        <dbReference type="ARBA" id="ARBA00022989"/>
    </source>
</evidence>
<keyword evidence="10 13" id="KW-1133">Transmembrane helix</keyword>
<evidence type="ECO:0000256" key="12">
    <source>
        <dbReference type="SAM" id="MobiDB-lite"/>
    </source>
</evidence>
<keyword evidence="7" id="KW-0547">Nucleotide-binding</keyword>
<dbReference type="RefSeq" id="XP_022243412.1">
    <property type="nucleotide sequence ID" value="XM_022387704.1"/>
</dbReference>
<dbReference type="InterPro" id="IPR015943">
    <property type="entry name" value="WD40/YVTN_repeat-like_dom_sf"/>
</dbReference>
<feature type="transmembrane region" description="Helical" evidence="13">
    <location>
        <begin position="407"/>
        <end position="424"/>
    </location>
</feature>
<evidence type="ECO:0000313" key="16">
    <source>
        <dbReference type="Proteomes" id="UP000694941"/>
    </source>
</evidence>
<dbReference type="Gene3D" id="2.130.10.10">
    <property type="entry name" value="YVTN repeat-like/Quinoprotein amine dehydrogenase"/>
    <property type="match status" value="1"/>
</dbReference>
<dbReference type="PANTHER" id="PTHR13954">
    <property type="entry name" value="IRE1-RELATED"/>
    <property type="match status" value="1"/>
</dbReference>
<dbReference type="InterPro" id="IPR000719">
    <property type="entry name" value="Prot_kinase_dom"/>
</dbReference>
<name>A0ABM1SIF7_LIMPO</name>
<dbReference type="InterPro" id="IPR011009">
    <property type="entry name" value="Kinase-like_dom_sf"/>
</dbReference>
<comment type="subcellular location">
    <subcellularLocation>
        <location evidence="1">Membrane</location>
        <topology evidence="1">Single-pass type I membrane protein</topology>
    </subcellularLocation>
</comment>
<dbReference type="CDD" id="cd10422">
    <property type="entry name" value="RNase_Ire1"/>
    <property type="match status" value="1"/>
</dbReference>
<dbReference type="SMART" id="SM00564">
    <property type="entry name" value="PQQ"/>
    <property type="match status" value="3"/>
</dbReference>
<keyword evidence="4" id="KW-0808">Transferase</keyword>
<dbReference type="Gene3D" id="3.30.200.20">
    <property type="entry name" value="Phosphorylase Kinase, domain 1"/>
    <property type="match status" value="1"/>
</dbReference>
<evidence type="ECO:0000313" key="17">
    <source>
        <dbReference type="RefSeq" id="XP_022243412.1"/>
    </source>
</evidence>
<dbReference type="InterPro" id="IPR010513">
    <property type="entry name" value="KEN_dom"/>
</dbReference>
<dbReference type="InterPro" id="IPR038357">
    <property type="entry name" value="KEN_sf"/>
</dbReference>
<protein>
    <recommendedName>
        <fullName evidence="2">non-specific serine/threonine protein kinase</fullName>
        <ecNumber evidence="2">2.7.11.1</ecNumber>
    </recommendedName>
</protein>
<evidence type="ECO:0000256" key="5">
    <source>
        <dbReference type="ARBA" id="ARBA00022692"/>
    </source>
</evidence>
<organism evidence="16 17">
    <name type="scientific">Limulus polyphemus</name>
    <name type="common">Atlantic horseshoe crab</name>
    <dbReference type="NCBI Taxonomy" id="6850"/>
    <lineage>
        <taxon>Eukaryota</taxon>
        <taxon>Metazoa</taxon>
        <taxon>Ecdysozoa</taxon>
        <taxon>Arthropoda</taxon>
        <taxon>Chelicerata</taxon>
        <taxon>Merostomata</taxon>
        <taxon>Xiphosura</taxon>
        <taxon>Limulidae</taxon>
        <taxon>Limulus</taxon>
    </lineage>
</organism>
<evidence type="ECO:0000256" key="13">
    <source>
        <dbReference type="SAM" id="Phobius"/>
    </source>
</evidence>
<evidence type="ECO:0000256" key="1">
    <source>
        <dbReference type="ARBA" id="ARBA00004479"/>
    </source>
</evidence>
<evidence type="ECO:0000256" key="11">
    <source>
        <dbReference type="ARBA" id="ARBA00023136"/>
    </source>
</evidence>
<reference evidence="17" key="1">
    <citation type="submission" date="2025-08" db="UniProtKB">
        <authorList>
            <consortium name="RefSeq"/>
        </authorList>
    </citation>
    <scope>IDENTIFICATION</scope>
    <source>
        <tissue evidence="17">Muscle</tissue>
    </source>
</reference>
<evidence type="ECO:0000256" key="7">
    <source>
        <dbReference type="ARBA" id="ARBA00022741"/>
    </source>
</evidence>
<keyword evidence="8" id="KW-0418">Kinase</keyword>
<feature type="compositionally biased region" description="Basic residues" evidence="12">
    <location>
        <begin position="1038"/>
        <end position="1053"/>
    </location>
</feature>
<feature type="region of interest" description="Disordered" evidence="12">
    <location>
        <begin position="1019"/>
        <end position="1061"/>
    </location>
</feature>
<dbReference type="SMART" id="SM00580">
    <property type="entry name" value="PUG"/>
    <property type="match status" value="1"/>
</dbReference>
<keyword evidence="3" id="KW-0723">Serine/threonine-protein kinase</keyword>
<dbReference type="SMART" id="SM00220">
    <property type="entry name" value="S_TKc"/>
    <property type="match status" value="1"/>
</dbReference>
<feature type="region of interest" description="Disordered" evidence="12">
    <location>
        <begin position="321"/>
        <end position="383"/>
    </location>
</feature>
<dbReference type="CDD" id="cd09769">
    <property type="entry name" value="Luminal_IRE1"/>
    <property type="match status" value="1"/>
</dbReference>
<evidence type="ECO:0000256" key="3">
    <source>
        <dbReference type="ARBA" id="ARBA00022527"/>
    </source>
</evidence>
<keyword evidence="9" id="KW-0067">ATP-binding</keyword>
<dbReference type="CDD" id="cd13982">
    <property type="entry name" value="STKc_IRE1"/>
    <property type="match status" value="1"/>
</dbReference>
<dbReference type="Proteomes" id="UP000694941">
    <property type="component" value="Unplaced"/>
</dbReference>
<dbReference type="SUPFAM" id="SSF56112">
    <property type="entry name" value="Protein kinase-like (PK-like)"/>
    <property type="match status" value="1"/>
</dbReference>
<dbReference type="GeneID" id="106460892"/>
<evidence type="ECO:0000259" key="14">
    <source>
        <dbReference type="PROSITE" id="PS50011"/>
    </source>
</evidence>
<evidence type="ECO:0000256" key="4">
    <source>
        <dbReference type="ARBA" id="ARBA00022679"/>
    </source>
</evidence>
<gene>
    <name evidence="17" type="primary">LOC106460892</name>
</gene>
<dbReference type="Pfam" id="PF00069">
    <property type="entry name" value="Pkinase"/>
    <property type="match status" value="1"/>
</dbReference>
<dbReference type="InterPro" id="IPR018391">
    <property type="entry name" value="PQQ_b-propeller_rpt"/>
</dbReference>
<dbReference type="PANTHER" id="PTHR13954:SF6">
    <property type="entry name" value="NON-SPECIFIC SERINE_THREONINE PROTEIN KINASE"/>
    <property type="match status" value="1"/>
</dbReference>
<dbReference type="InterPro" id="IPR045133">
    <property type="entry name" value="IRE1/2-like"/>
</dbReference>
<feature type="domain" description="Protein kinase" evidence="14">
    <location>
        <begin position="462"/>
        <end position="719"/>
    </location>
</feature>
<dbReference type="InterPro" id="IPR011047">
    <property type="entry name" value="Quinoprotein_ADH-like_sf"/>
</dbReference>
<accession>A0ABM1SIF7</accession>
<dbReference type="Gene3D" id="1.10.510.10">
    <property type="entry name" value="Transferase(Phosphotransferase) domain 1"/>
    <property type="match status" value="1"/>
</dbReference>
<feature type="domain" description="KEN" evidence="15">
    <location>
        <begin position="722"/>
        <end position="850"/>
    </location>
</feature>
<evidence type="ECO:0000259" key="15">
    <source>
        <dbReference type="PROSITE" id="PS51392"/>
    </source>
</evidence>
<dbReference type="PROSITE" id="PS00108">
    <property type="entry name" value="PROTEIN_KINASE_ST"/>
    <property type="match status" value="1"/>
</dbReference>
<dbReference type="EC" id="2.7.11.1" evidence="2"/>
<dbReference type="Gene3D" id="1.20.1440.180">
    <property type="entry name" value="KEN domain"/>
    <property type="match status" value="1"/>
</dbReference>
<evidence type="ECO:0000256" key="2">
    <source>
        <dbReference type="ARBA" id="ARBA00012513"/>
    </source>
</evidence>
<dbReference type="PROSITE" id="PS50011">
    <property type="entry name" value="PROTEIN_KINASE_DOM"/>
    <property type="match status" value="1"/>
</dbReference>
<keyword evidence="11 13" id="KW-0472">Membrane</keyword>
<keyword evidence="6" id="KW-0732">Signal</keyword>
<dbReference type="PROSITE" id="PS51392">
    <property type="entry name" value="KEN"/>
    <property type="match status" value="1"/>
</dbReference>
<dbReference type="SUPFAM" id="SSF50998">
    <property type="entry name" value="Quinoprotein alcohol dehydrogenase-like"/>
    <property type="match status" value="1"/>
</dbReference>
<evidence type="ECO:0000256" key="9">
    <source>
        <dbReference type="ARBA" id="ARBA00022840"/>
    </source>
</evidence>
<evidence type="ECO:0000256" key="8">
    <source>
        <dbReference type="ARBA" id="ARBA00022777"/>
    </source>
</evidence>
<sequence>MSLDVTKRPTFLPNPQDGSLYVYGVVDGRQSLKKLPFTIPELVAASPCRSTDGILYTGKKVDTWYAIDPHTGTKFETLSQEDADNLCPAASDNTVFIGRTEFQITMYDSKTREKRWNVTYYDYSAHASLEMGGDYELSHFSSSSTGRILTLERESGNILWDRDYGTPIVAMFLLEQEGLRRLPFQAVSVETLEHMNQWIMDWKLDHQQRKGLIPTLYIGQHKHGLYALKSLVDELTGVITLRKLQPLLLEGPETENQPVIPAVKHNTEYVNRFETPVFGNYIPLKMDPSQFTDVLIFGHYEVPEYSLATITPRLMIDGKTEGDTSSNLRIPPRIPHQEKDPDIGPYSKNKGAGKTKSDKYIPPPFDIKHKKTKHHHDGTTSASTISTTLSKVSKIWKEASVENLSNFWMLVIILLVVFVAYLYPQAKEYQRSSSNGLQLRPIYSHQLQENEDGMVQVGKINFSPLQVLGHGCEGTFVYRGNFDGRQVAVKRILPECFNFADREVNLLRESDEHPNVIRYFCMEEDKQFRYIALELCSATLSEYVEKSGFDRRNLMPTMLLYQASSGLAHLHSLDIVHRDVKPHNVLISMPNSKGEIKAMISDFGLCKKLAQGRMSFSRRSGATGTEGWIAPEILTGEKRTTCAVDIFSLGCVFYYVLSSGKHPFGDSLRRQANILSGEYNLSEISRDEHVVPRTLVEQMLKSDPNERPSIQAVIKHPIFWCKTKQLAFFQDVSDRIEKEPTDSPVVMCLERGGLEVVKGDWREHITSELQADLMRFRTYKGHSVRDLMRAMRNKKHHYRELSKELQTSLGSIPEHFVDYFTSRFPRLLIHSYLSLQCCKDEAVFSNYYDKDSFFPFLVDKNSQSFTPGSPWKWRRTLIKKYGGIVAAVAAEKTIRNISLNTAKIDGEVQCIKESIPRTDEEQNIVVNQFEESVESDVDLMTCPSEQTAQNVDSEALNNHLFSSDTKIIDNVTTGLTEDFNKESVKISRPEFYPVFSTQVHVQFSPAEISSLASETRNIPEYSPEQHENLSNGVSSQKVQKKSSRKKLRLRHKSLKNEQVKS</sequence>
<keyword evidence="16" id="KW-1185">Reference proteome</keyword>
<proteinExistence type="predicted"/>